<dbReference type="AlphaFoldDB" id="A0A172Z2D9"/>
<dbReference type="EMBL" id="CP015600">
    <property type="protein sequence ID" value="ANF86478.1"/>
    <property type="molecule type" value="Genomic_DNA"/>
</dbReference>
<dbReference type="PATRIC" id="fig|219572.3.peg.3170"/>
<protein>
    <submittedName>
        <fullName evidence="1">Uncharacterized protein</fullName>
    </submittedName>
</protein>
<dbReference type="Proteomes" id="UP000077829">
    <property type="component" value="Chromosome"/>
</dbReference>
<gene>
    <name evidence="1" type="ORF">A7J50_3091</name>
</gene>
<name>A0A172Z2D9_9PSED</name>
<evidence type="ECO:0000313" key="1">
    <source>
        <dbReference type="EMBL" id="ANF86478.1"/>
    </source>
</evidence>
<accession>A0A172Z2D9</accession>
<reference evidence="1 2" key="1">
    <citation type="submission" date="2016-05" db="EMBL/GenBank/DDBJ databases">
        <title>Complete genome sequence of Pseudomonas antarctica PAMC 27494.</title>
        <authorList>
            <person name="Lee J."/>
        </authorList>
    </citation>
    <scope>NUCLEOTIDE SEQUENCE [LARGE SCALE GENOMIC DNA]</scope>
    <source>
        <strain evidence="1 2">PAMC 27494</strain>
    </source>
</reference>
<organism evidence="1 2">
    <name type="scientific">Pseudomonas antarctica</name>
    <dbReference type="NCBI Taxonomy" id="219572"/>
    <lineage>
        <taxon>Bacteria</taxon>
        <taxon>Pseudomonadati</taxon>
        <taxon>Pseudomonadota</taxon>
        <taxon>Gammaproteobacteria</taxon>
        <taxon>Pseudomonadales</taxon>
        <taxon>Pseudomonadaceae</taxon>
        <taxon>Pseudomonas</taxon>
    </lineage>
</organism>
<dbReference type="RefSeq" id="WP_064452586.1">
    <property type="nucleotide sequence ID" value="NZ_CP015600.1"/>
</dbReference>
<sequence>MEELIHGLDGPRTAQQELFYDLEDATAVIGWSVVELTAMAQSGRTPDEAVALMKVCALLVAQQEKLGVYAEEVKVHRIVRAEAP</sequence>
<dbReference type="STRING" id="219572.A7J50_3091"/>
<evidence type="ECO:0000313" key="2">
    <source>
        <dbReference type="Proteomes" id="UP000077829"/>
    </source>
</evidence>
<dbReference type="KEGG" id="panr:A7J50_3091"/>
<proteinExistence type="predicted"/>